<reference evidence="1 2" key="1">
    <citation type="submission" date="2019-02" db="EMBL/GenBank/DDBJ databases">
        <title>Genomic Encyclopedia of Type Strains, Phase IV (KMG-IV): sequencing the most valuable type-strain genomes for metagenomic binning, comparative biology and taxonomic classification.</title>
        <authorList>
            <person name="Goeker M."/>
        </authorList>
    </citation>
    <scope>NUCLEOTIDE SEQUENCE [LARGE SCALE GENOMIC DNA]</scope>
    <source>
        <strain evidence="1 2">DSM 17196</strain>
    </source>
</reference>
<protein>
    <submittedName>
        <fullName evidence="1">Uncharacterized protein</fullName>
    </submittedName>
</protein>
<dbReference type="AlphaFoldDB" id="A0A4V2F7E1"/>
<proteinExistence type="predicted"/>
<sequence length="52" mass="5896">MIKSILNLEGVKKLNKREKLTVNGGDRTDYEICLSTCAGTCNIFGRCFYHIK</sequence>
<name>A0A4V2F7E1_9FLAO</name>
<evidence type="ECO:0000313" key="2">
    <source>
        <dbReference type="Proteomes" id="UP000292262"/>
    </source>
</evidence>
<dbReference type="EMBL" id="SGXE01000001">
    <property type="protein sequence ID" value="RZS99499.1"/>
    <property type="molecule type" value="Genomic_DNA"/>
</dbReference>
<gene>
    <name evidence="1" type="ORF">EV197_0719</name>
</gene>
<organism evidence="1 2">
    <name type="scientific">Aquimarina brevivitae</name>
    <dbReference type="NCBI Taxonomy" id="323412"/>
    <lineage>
        <taxon>Bacteria</taxon>
        <taxon>Pseudomonadati</taxon>
        <taxon>Bacteroidota</taxon>
        <taxon>Flavobacteriia</taxon>
        <taxon>Flavobacteriales</taxon>
        <taxon>Flavobacteriaceae</taxon>
        <taxon>Aquimarina</taxon>
    </lineage>
</organism>
<evidence type="ECO:0000313" key="1">
    <source>
        <dbReference type="EMBL" id="RZS99499.1"/>
    </source>
</evidence>
<comment type="caution">
    <text evidence="1">The sequence shown here is derived from an EMBL/GenBank/DDBJ whole genome shotgun (WGS) entry which is preliminary data.</text>
</comment>
<dbReference type="Proteomes" id="UP000292262">
    <property type="component" value="Unassembled WGS sequence"/>
</dbReference>
<keyword evidence="2" id="KW-1185">Reference proteome</keyword>
<accession>A0A4V2F7E1</accession>